<protein>
    <recommendedName>
        <fullName evidence="7">Quaternary amine transport ATP-binding protein</fullName>
        <ecNumber evidence="7">7.6.2.9</ecNumber>
    </recommendedName>
</protein>
<sequence length="328" mass="36856">MDGIVFRNVTKYYPGSKKPAVDNVNLKIESGQLVTLLGSSGCGKTTLLKMVNRLYEQSEGEIFIDGMNSKEVPVNELRRRIGYVIQQSGLFPHMTVEQNIATVPEMLGWDKEKISKRIDELLEFVHLEPKVYRKRYPRQMSGGQQQRVGLARALAADPPYMLMDEPFGAIDAITRASLQDELLHIQKKLHKTILFVTHDVDEALRLADKIVIMKDGKVVQYDTPLNIIANPINEFVKGMMGGDDIMRQISLINVRAAMENISKHSGLKPAEQIAESSDLKTALAMMLKTGCDELQVIDENRGIVGRLSLSHIQDVLSARQQEQIMEVK</sequence>
<accession>A0ABV8B652</accession>
<keyword evidence="7" id="KW-0472">Membrane</keyword>
<dbReference type="PANTHER" id="PTHR43117">
    <property type="entry name" value="OSMOPROTECTANT IMPORT ATP-BINDING PROTEIN OSMV"/>
    <property type="match status" value="1"/>
</dbReference>
<evidence type="ECO:0000256" key="6">
    <source>
        <dbReference type="ARBA" id="ARBA00023122"/>
    </source>
</evidence>
<keyword evidence="6" id="KW-0129">CBS domain</keyword>
<dbReference type="SMART" id="SM00382">
    <property type="entry name" value="AAA"/>
    <property type="match status" value="1"/>
</dbReference>
<proteinExistence type="inferred from homology"/>
<dbReference type="EMBL" id="JBHRZT010000072">
    <property type="protein sequence ID" value="MFC3885638.1"/>
    <property type="molecule type" value="Genomic_DNA"/>
</dbReference>
<keyword evidence="5 7" id="KW-0067">ATP-binding</keyword>
<evidence type="ECO:0000256" key="7">
    <source>
        <dbReference type="RuleBase" id="RU369116"/>
    </source>
</evidence>
<evidence type="ECO:0000313" key="9">
    <source>
        <dbReference type="EMBL" id="MFC3885638.1"/>
    </source>
</evidence>
<dbReference type="GO" id="GO:0005524">
    <property type="term" value="F:ATP binding"/>
    <property type="evidence" value="ECO:0007669"/>
    <property type="project" value="UniProtKB-KW"/>
</dbReference>
<dbReference type="PROSITE" id="PS50893">
    <property type="entry name" value="ABC_TRANSPORTER_2"/>
    <property type="match status" value="1"/>
</dbReference>
<gene>
    <name evidence="9" type="ORF">ACFOU2_20045</name>
</gene>
<keyword evidence="10" id="KW-1185">Reference proteome</keyword>
<evidence type="ECO:0000259" key="8">
    <source>
        <dbReference type="PROSITE" id="PS50893"/>
    </source>
</evidence>
<comment type="subunit">
    <text evidence="7">The complex is probably composed of two ATP-binding proteins, two transmembrane proteins and a solute-binding protein.</text>
</comment>
<dbReference type="Gene3D" id="3.40.50.300">
    <property type="entry name" value="P-loop containing nucleotide triphosphate hydrolases"/>
    <property type="match status" value="1"/>
</dbReference>
<evidence type="ECO:0000256" key="2">
    <source>
        <dbReference type="ARBA" id="ARBA00022448"/>
    </source>
</evidence>
<keyword evidence="7" id="KW-1003">Cell membrane</keyword>
<dbReference type="RefSeq" id="WP_377918038.1">
    <property type="nucleotide sequence ID" value="NZ_JBHRZT010000072.1"/>
</dbReference>
<dbReference type="InterPro" id="IPR027417">
    <property type="entry name" value="P-loop_NTPase"/>
</dbReference>
<evidence type="ECO:0000256" key="1">
    <source>
        <dbReference type="ARBA" id="ARBA00005417"/>
    </source>
</evidence>
<comment type="caution">
    <text evidence="9">The sequence shown here is derived from an EMBL/GenBank/DDBJ whole genome shotgun (WGS) entry which is preliminary data.</text>
</comment>
<reference evidence="10" key="1">
    <citation type="journal article" date="2019" name="Int. J. Syst. Evol. Microbiol.">
        <title>The Global Catalogue of Microorganisms (GCM) 10K type strain sequencing project: providing services to taxonomists for standard genome sequencing and annotation.</title>
        <authorList>
            <consortium name="The Broad Institute Genomics Platform"/>
            <consortium name="The Broad Institute Genome Sequencing Center for Infectious Disease"/>
            <person name="Wu L."/>
            <person name="Ma J."/>
        </authorList>
    </citation>
    <scope>NUCLEOTIDE SEQUENCE [LARGE SCALE GENOMIC DNA]</scope>
    <source>
        <strain evidence="10">CCUG 61889</strain>
    </source>
</reference>
<dbReference type="SUPFAM" id="SSF52540">
    <property type="entry name" value="P-loop containing nucleoside triphosphate hydrolases"/>
    <property type="match status" value="1"/>
</dbReference>
<keyword evidence="2 7" id="KW-0813">Transport</keyword>
<comment type="subcellular location">
    <subcellularLocation>
        <location evidence="7">Cell inner membrane</location>
        <topology evidence="7">Peripheral membrane protein</topology>
    </subcellularLocation>
</comment>
<keyword evidence="4 7" id="KW-0547">Nucleotide-binding</keyword>
<evidence type="ECO:0000313" key="10">
    <source>
        <dbReference type="Proteomes" id="UP001595752"/>
    </source>
</evidence>
<dbReference type="PROSITE" id="PS00211">
    <property type="entry name" value="ABC_TRANSPORTER_1"/>
    <property type="match status" value="1"/>
</dbReference>
<keyword evidence="3" id="KW-0677">Repeat</keyword>
<keyword evidence="7" id="KW-0997">Cell inner membrane</keyword>
<dbReference type="InterPro" id="IPR005892">
    <property type="entry name" value="Gly-betaine_transp_ATP-bd"/>
</dbReference>
<dbReference type="InterPro" id="IPR003593">
    <property type="entry name" value="AAA+_ATPase"/>
</dbReference>
<dbReference type="SUPFAM" id="SSF54631">
    <property type="entry name" value="CBS-domain pair"/>
    <property type="match status" value="1"/>
</dbReference>
<name>A0ABV8B652_9BACI</name>
<comment type="catalytic activity">
    <reaction evidence="7">
        <text>a quaternary ammonium(out) + ATP + H2O = a quaternary ammonium(in) + ADP + phosphate + H(+)</text>
        <dbReference type="Rhea" id="RHEA:11036"/>
        <dbReference type="ChEBI" id="CHEBI:15377"/>
        <dbReference type="ChEBI" id="CHEBI:15378"/>
        <dbReference type="ChEBI" id="CHEBI:30616"/>
        <dbReference type="ChEBI" id="CHEBI:35267"/>
        <dbReference type="ChEBI" id="CHEBI:43474"/>
        <dbReference type="ChEBI" id="CHEBI:456216"/>
    </reaction>
</comment>
<dbReference type="InterPro" id="IPR046342">
    <property type="entry name" value="CBS_dom_sf"/>
</dbReference>
<feature type="domain" description="ABC transporter" evidence="8">
    <location>
        <begin position="4"/>
        <end position="240"/>
    </location>
</feature>
<dbReference type="NCBIfam" id="TIGR01186">
    <property type="entry name" value="proV"/>
    <property type="match status" value="1"/>
</dbReference>
<comment type="similarity">
    <text evidence="1 7">Belongs to the ABC transporter superfamily.</text>
</comment>
<evidence type="ECO:0000256" key="3">
    <source>
        <dbReference type="ARBA" id="ARBA00022737"/>
    </source>
</evidence>
<dbReference type="InterPro" id="IPR003439">
    <property type="entry name" value="ABC_transporter-like_ATP-bd"/>
</dbReference>
<dbReference type="InterPro" id="IPR017871">
    <property type="entry name" value="ABC_transporter-like_CS"/>
</dbReference>
<evidence type="ECO:0000256" key="5">
    <source>
        <dbReference type="ARBA" id="ARBA00022840"/>
    </source>
</evidence>
<dbReference type="PANTHER" id="PTHR43117:SF4">
    <property type="entry name" value="OSMOPROTECTANT IMPORT ATP-BINDING PROTEIN OSMV"/>
    <property type="match status" value="1"/>
</dbReference>
<dbReference type="Pfam" id="PF00005">
    <property type="entry name" value="ABC_tran"/>
    <property type="match status" value="1"/>
</dbReference>
<dbReference type="EC" id="7.6.2.9" evidence="7"/>
<dbReference type="Proteomes" id="UP001595752">
    <property type="component" value="Unassembled WGS sequence"/>
</dbReference>
<evidence type="ECO:0000256" key="4">
    <source>
        <dbReference type="ARBA" id="ARBA00022741"/>
    </source>
</evidence>
<organism evidence="9 10">
    <name type="scientific">Bacillus songklensis</name>
    <dbReference type="NCBI Taxonomy" id="1069116"/>
    <lineage>
        <taxon>Bacteria</taxon>
        <taxon>Bacillati</taxon>
        <taxon>Bacillota</taxon>
        <taxon>Bacilli</taxon>
        <taxon>Bacillales</taxon>
        <taxon>Bacillaceae</taxon>
        <taxon>Bacillus</taxon>
    </lineage>
</organism>